<dbReference type="OrthoDB" id="7018273at2"/>
<proteinExistence type="predicted"/>
<dbReference type="AlphaFoldDB" id="A0A2T5PBT2"/>
<accession>A0A2T5PBT2</accession>
<dbReference type="Proteomes" id="UP000244064">
    <property type="component" value="Unassembled WGS sequence"/>
</dbReference>
<keyword evidence="1" id="KW-1133">Transmembrane helix</keyword>
<dbReference type="EMBL" id="QASN01000011">
    <property type="protein sequence ID" value="PTU75175.1"/>
    <property type="molecule type" value="Genomic_DNA"/>
</dbReference>
<sequence length="93" mass="10308">MEELAEGLLKATLRALGLLIRFLIWLTMELFFEITAWYVGWPICRALSLGNWPRQSIGEHELAAPLTRFTVSVVGILTLLGIVILLAKLTGSA</sequence>
<organism evidence="2 3">
    <name type="scientific">Pseudomonas mangrovi</name>
    <dbReference type="NCBI Taxonomy" id="2161748"/>
    <lineage>
        <taxon>Bacteria</taxon>
        <taxon>Pseudomonadati</taxon>
        <taxon>Pseudomonadota</taxon>
        <taxon>Gammaproteobacteria</taxon>
        <taxon>Pseudomonadales</taxon>
        <taxon>Pseudomonadaceae</taxon>
        <taxon>Pseudomonas</taxon>
    </lineage>
</organism>
<comment type="caution">
    <text evidence="2">The sequence shown here is derived from an EMBL/GenBank/DDBJ whole genome shotgun (WGS) entry which is preliminary data.</text>
</comment>
<protein>
    <submittedName>
        <fullName evidence="2">Uncharacterized protein</fullName>
    </submittedName>
</protein>
<evidence type="ECO:0000313" key="2">
    <source>
        <dbReference type="EMBL" id="PTU75175.1"/>
    </source>
</evidence>
<feature type="transmembrane region" description="Helical" evidence="1">
    <location>
        <begin position="18"/>
        <end position="39"/>
    </location>
</feature>
<gene>
    <name evidence="2" type="ORF">DBO85_06380</name>
</gene>
<evidence type="ECO:0000313" key="3">
    <source>
        <dbReference type="Proteomes" id="UP000244064"/>
    </source>
</evidence>
<name>A0A2T5PBT2_9PSED</name>
<keyword evidence="1" id="KW-0812">Transmembrane</keyword>
<keyword evidence="3" id="KW-1185">Reference proteome</keyword>
<feature type="transmembrane region" description="Helical" evidence="1">
    <location>
        <begin position="69"/>
        <end position="87"/>
    </location>
</feature>
<keyword evidence="1" id="KW-0472">Membrane</keyword>
<evidence type="ECO:0000256" key="1">
    <source>
        <dbReference type="SAM" id="Phobius"/>
    </source>
</evidence>
<dbReference type="RefSeq" id="WP_108106396.1">
    <property type="nucleotide sequence ID" value="NZ_QASN01000011.1"/>
</dbReference>
<reference evidence="2 3" key="1">
    <citation type="submission" date="2018-04" db="EMBL/GenBank/DDBJ databases">
        <title>Pseudomonas sp. nov., isolated from mangrove soil.</title>
        <authorList>
            <person name="Chen C."/>
        </authorList>
    </citation>
    <scope>NUCLEOTIDE SEQUENCE [LARGE SCALE GENOMIC DNA]</scope>
    <source>
        <strain evidence="2 3">TC-11</strain>
    </source>
</reference>